<dbReference type="GO" id="GO:0030655">
    <property type="term" value="P:beta-lactam antibiotic catabolic process"/>
    <property type="evidence" value="ECO:0007669"/>
    <property type="project" value="InterPro"/>
</dbReference>
<dbReference type="RefSeq" id="WP_058725714.1">
    <property type="nucleotide sequence ID" value="NZ_LDQC01000044.1"/>
</dbReference>
<comment type="caution">
    <text evidence="8">The sequence shown here is derived from an EMBL/GenBank/DDBJ whole genome shotgun (WGS) entry which is preliminary data.</text>
</comment>
<evidence type="ECO:0000256" key="3">
    <source>
        <dbReference type="ARBA" id="ARBA00022801"/>
    </source>
</evidence>
<dbReference type="OrthoDB" id="9784149at2"/>
<evidence type="ECO:0000256" key="2">
    <source>
        <dbReference type="ARBA" id="ARBA00012865"/>
    </source>
</evidence>
<dbReference type="PROSITE" id="PS51257">
    <property type="entry name" value="PROKAR_LIPOPROTEIN"/>
    <property type="match status" value="1"/>
</dbReference>
<evidence type="ECO:0000256" key="5">
    <source>
        <dbReference type="RuleBase" id="RU361140"/>
    </source>
</evidence>
<evidence type="ECO:0000313" key="9">
    <source>
        <dbReference type="Proteomes" id="UP000078252"/>
    </source>
</evidence>
<dbReference type="InterPro" id="IPR000871">
    <property type="entry name" value="Beta-lactam_class-A"/>
</dbReference>
<dbReference type="InterPro" id="IPR045155">
    <property type="entry name" value="Beta-lactam_cat"/>
</dbReference>
<name>A0A175RVX1_9MICO</name>
<dbReference type="Proteomes" id="UP000078252">
    <property type="component" value="Unassembled WGS sequence"/>
</dbReference>
<evidence type="ECO:0000256" key="6">
    <source>
        <dbReference type="SAM" id="MobiDB-lite"/>
    </source>
</evidence>
<evidence type="ECO:0000256" key="1">
    <source>
        <dbReference type="ARBA" id="ARBA00009009"/>
    </source>
</evidence>
<evidence type="ECO:0000313" key="8">
    <source>
        <dbReference type="EMBL" id="KTR07009.1"/>
    </source>
</evidence>
<comment type="catalytic activity">
    <reaction evidence="5">
        <text>a beta-lactam + H2O = a substituted beta-amino acid</text>
        <dbReference type="Rhea" id="RHEA:20401"/>
        <dbReference type="ChEBI" id="CHEBI:15377"/>
        <dbReference type="ChEBI" id="CHEBI:35627"/>
        <dbReference type="ChEBI" id="CHEBI:140347"/>
        <dbReference type="EC" id="3.5.2.6"/>
    </reaction>
</comment>
<sequence>MRGTRWTALVVGIALGAVLVGCSGPDAPSGGTSRPVDSAPAPRPSALTAAPTVSANADSAFAALERGSDARLGVVAVDTESGTTLAYRGGDRFPFASTNKVFIAAAVLDRSSAADLDTVVHYDRGDLLAYAPVTARHVDTGMTVLELVDAAVSMSDNTAANLLVERLGGPDAVEAWLRGIGDRTTRVDRLEPELNAATPGDVRDTSTPEQFAADLRDVLLGDVLDADDRRVLQRAMLATTTGDGTIRAGVPSGWRVADKTGTGEYGVRNDIGLVTPPGRRPIVLVVMTRTDRPDAGPSDALVAEATRTAVGALRR</sequence>
<dbReference type="GO" id="GO:0008800">
    <property type="term" value="F:beta-lactamase activity"/>
    <property type="evidence" value="ECO:0007669"/>
    <property type="project" value="UniProtKB-UniRule"/>
</dbReference>
<dbReference type="InterPro" id="IPR012338">
    <property type="entry name" value="Beta-lactam/transpept-like"/>
</dbReference>
<dbReference type="EMBL" id="LDQC01000044">
    <property type="protein sequence ID" value="KTR07009.1"/>
    <property type="molecule type" value="Genomic_DNA"/>
</dbReference>
<feature type="region of interest" description="Disordered" evidence="6">
    <location>
        <begin position="26"/>
        <end position="46"/>
    </location>
</feature>
<reference evidence="8 9" key="1">
    <citation type="journal article" date="2016" name="Front. Microbiol.">
        <title>Genomic Resource of Rice Seed Associated Bacteria.</title>
        <authorList>
            <person name="Midha S."/>
            <person name="Bansal K."/>
            <person name="Sharma S."/>
            <person name="Kumar N."/>
            <person name="Patil P.P."/>
            <person name="Chaudhry V."/>
            <person name="Patil P.B."/>
        </authorList>
    </citation>
    <scope>NUCLEOTIDE SEQUENCE [LARGE SCALE GENOMIC DNA]</scope>
    <source>
        <strain evidence="8 9">NS184</strain>
    </source>
</reference>
<gene>
    <name evidence="8" type="ORF">NS184_08575</name>
</gene>
<feature type="domain" description="Beta-lactamase class A catalytic" evidence="7">
    <location>
        <begin position="73"/>
        <end position="288"/>
    </location>
</feature>
<protein>
    <recommendedName>
        <fullName evidence="2 5">Beta-lactamase</fullName>
        <ecNumber evidence="2 5">3.5.2.6</ecNumber>
    </recommendedName>
</protein>
<dbReference type="AlphaFoldDB" id="A0A175RVX1"/>
<proteinExistence type="inferred from homology"/>
<dbReference type="PATRIC" id="fig|33881.3.peg.2045"/>
<keyword evidence="3 5" id="KW-0378">Hydrolase</keyword>
<dbReference type="EC" id="3.5.2.6" evidence="2 5"/>
<organism evidence="8 9">
    <name type="scientific">Curtobacterium luteum</name>
    <dbReference type="NCBI Taxonomy" id="33881"/>
    <lineage>
        <taxon>Bacteria</taxon>
        <taxon>Bacillati</taxon>
        <taxon>Actinomycetota</taxon>
        <taxon>Actinomycetes</taxon>
        <taxon>Micrococcales</taxon>
        <taxon>Microbacteriaceae</taxon>
        <taxon>Curtobacterium</taxon>
    </lineage>
</organism>
<dbReference type="PRINTS" id="PR00118">
    <property type="entry name" value="BLACTAMASEA"/>
</dbReference>
<dbReference type="Pfam" id="PF13354">
    <property type="entry name" value="Beta-lactamase2"/>
    <property type="match status" value="1"/>
</dbReference>
<evidence type="ECO:0000256" key="4">
    <source>
        <dbReference type="ARBA" id="ARBA00023251"/>
    </source>
</evidence>
<dbReference type="Gene3D" id="3.40.710.10">
    <property type="entry name" value="DD-peptidase/beta-lactamase superfamily"/>
    <property type="match status" value="1"/>
</dbReference>
<accession>A0A175RVX1</accession>
<evidence type="ECO:0000259" key="7">
    <source>
        <dbReference type="Pfam" id="PF13354"/>
    </source>
</evidence>
<dbReference type="SUPFAM" id="SSF56601">
    <property type="entry name" value="beta-lactamase/transpeptidase-like"/>
    <property type="match status" value="1"/>
</dbReference>
<dbReference type="InterPro" id="IPR023650">
    <property type="entry name" value="Beta-lactam_class-A_AS"/>
</dbReference>
<comment type="similarity">
    <text evidence="1 5">Belongs to the class-A beta-lactamase family.</text>
</comment>
<keyword evidence="4 5" id="KW-0046">Antibiotic resistance</keyword>
<dbReference type="NCBIfam" id="NF033103">
    <property type="entry name" value="bla_class_A"/>
    <property type="match status" value="1"/>
</dbReference>
<dbReference type="GO" id="GO:0046677">
    <property type="term" value="P:response to antibiotic"/>
    <property type="evidence" value="ECO:0007669"/>
    <property type="project" value="UniProtKB-UniRule"/>
</dbReference>
<dbReference type="PANTHER" id="PTHR35333:SF3">
    <property type="entry name" value="BETA-LACTAMASE-TYPE TRANSPEPTIDASE FOLD CONTAINING PROTEIN"/>
    <property type="match status" value="1"/>
</dbReference>
<dbReference type="PROSITE" id="PS00146">
    <property type="entry name" value="BETA_LACTAMASE_A"/>
    <property type="match status" value="1"/>
</dbReference>
<dbReference type="PANTHER" id="PTHR35333">
    <property type="entry name" value="BETA-LACTAMASE"/>
    <property type="match status" value="1"/>
</dbReference>
<dbReference type="STRING" id="33881.NS184_08575"/>